<protein>
    <submittedName>
        <fullName evidence="1">Uncharacterized protein</fullName>
    </submittedName>
</protein>
<reference evidence="2" key="1">
    <citation type="journal article" date="2007" name="Plant Cell">
        <title>Dothideomycete-plant interactions illuminated by genome sequencing and EST analysis of the wheat pathogen Stagonospora nodorum.</title>
        <authorList>
            <person name="Hane J.K."/>
            <person name="Lowe R.G."/>
            <person name="Solomon P.S."/>
            <person name="Tan K.C."/>
            <person name="Schoch C.L."/>
            <person name="Spatafora J.W."/>
            <person name="Crous P.W."/>
            <person name="Kodira C."/>
            <person name="Birren B.W."/>
            <person name="Galagan J.E."/>
            <person name="Torriani S.F."/>
            <person name="McDonald B.A."/>
            <person name="Oliver R.P."/>
        </authorList>
    </citation>
    <scope>NUCLEOTIDE SEQUENCE [LARGE SCALE GENOMIC DNA]</scope>
    <source>
        <strain evidence="2">SN15 / ATCC MYA-4574 / FGSC 10173</strain>
    </source>
</reference>
<dbReference type="AlphaFoldDB" id="Q0UX83"/>
<evidence type="ECO:0000313" key="1">
    <source>
        <dbReference type="EMBL" id="EAT88836.1"/>
    </source>
</evidence>
<dbReference type="GeneID" id="5971049"/>
<dbReference type="Proteomes" id="UP000001055">
    <property type="component" value="Unassembled WGS sequence"/>
</dbReference>
<sequence length="68" mass="7610">MEAFRSDFATFIWTYTFSASSKTREDSYASHLKRHESKRTQASWSATRTITTDTADAKALPVTATCLG</sequence>
<evidence type="ECO:0000313" key="2">
    <source>
        <dbReference type="Proteomes" id="UP000001055"/>
    </source>
</evidence>
<dbReference type="KEGG" id="pno:SNOG_03631"/>
<dbReference type="RefSeq" id="XP_001794186.1">
    <property type="nucleotide sequence ID" value="XM_001794134.1"/>
</dbReference>
<organism evidence="1 2">
    <name type="scientific">Phaeosphaeria nodorum (strain SN15 / ATCC MYA-4574 / FGSC 10173)</name>
    <name type="common">Glume blotch fungus</name>
    <name type="synonym">Parastagonospora nodorum</name>
    <dbReference type="NCBI Taxonomy" id="321614"/>
    <lineage>
        <taxon>Eukaryota</taxon>
        <taxon>Fungi</taxon>
        <taxon>Dikarya</taxon>
        <taxon>Ascomycota</taxon>
        <taxon>Pezizomycotina</taxon>
        <taxon>Dothideomycetes</taxon>
        <taxon>Pleosporomycetidae</taxon>
        <taxon>Pleosporales</taxon>
        <taxon>Pleosporineae</taxon>
        <taxon>Phaeosphaeriaceae</taxon>
        <taxon>Parastagonospora</taxon>
    </lineage>
</organism>
<dbReference type="EMBL" id="CH445329">
    <property type="protein sequence ID" value="EAT88836.1"/>
    <property type="molecule type" value="Genomic_DNA"/>
</dbReference>
<accession>Q0UX83</accession>
<dbReference type="InParanoid" id="Q0UX83"/>
<gene>
    <name evidence="1" type="ORF">SNOG_03631</name>
</gene>
<proteinExistence type="predicted"/>
<name>Q0UX83_PHANO</name>